<dbReference type="VEuPathDB" id="MicrosporidiaDB:M153_279000348"/>
<keyword evidence="2 5" id="KW-0813">Transport</keyword>
<evidence type="ECO:0000313" key="9">
    <source>
        <dbReference type="Proteomes" id="UP000051530"/>
    </source>
</evidence>
<feature type="repeat" description="ARM" evidence="6">
    <location>
        <begin position="86"/>
        <end position="139"/>
    </location>
</feature>
<dbReference type="GO" id="GO:0061608">
    <property type="term" value="F:nuclear import signal receptor activity"/>
    <property type="evidence" value="ECO:0007669"/>
    <property type="project" value="InterPro"/>
</dbReference>
<dbReference type="Proteomes" id="UP000051530">
    <property type="component" value="Unassembled WGS sequence"/>
</dbReference>
<reference evidence="8 9" key="1">
    <citation type="submission" date="2015-07" db="EMBL/GenBank/DDBJ databases">
        <title>The genome of Pseudoloma neurophilia, a relevant intracellular parasite of the zebrafish.</title>
        <authorList>
            <person name="Ndikumana S."/>
            <person name="Pelin A."/>
            <person name="Sanders J."/>
            <person name="Corradi N."/>
        </authorList>
    </citation>
    <scope>NUCLEOTIDE SEQUENCE [LARGE SCALE GENOMIC DNA]</scope>
    <source>
        <strain evidence="8 9">MK1</strain>
    </source>
</reference>
<organism evidence="8 9">
    <name type="scientific">Pseudoloma neurophilia</name>
    <dbReference type="NCBI Taxonomy" id="146866"/>
    <lineage>
        <taxon>Eukaryota</taxon>
        <taxon>Fungi</taxon>
        <taxon>Fungi incertae sedis</taxon>
        <taxon>Microsporidia</taxon>
        <taxon>Pseudoloma</taxon>
    </lineage>
</organism>
<dbReference type="InterPro" id="IPR000225">
    <property type="entry name" value="Armadillo"/>
</dbReference>
<sequence length="501" mass="58089">MTLPDDRKKHREDQQISLREKKREELLNRKRFTPVDEDVTGILDFKRKKELLISKDPNEVLDGVTKFRKNLSVEQKPPIQQIINAGLVPRFVELLSKANILYTNVDVNLVRKIRSESAWALTNIASGSSEQTQAILNYGAIPLFADMLKENDEDLVDQAAWAFGNISGDSEIMRDAAINCGVLKTALEISKSLYETNSSLRVLKNLAWLISNLNRGLNPPPKYENMLNSLEVLKLLVDHFDEDIKNDSLWAISYICDNNEEIIKKVIEYGLINKVLMNIFDHQNYTSTKIILPSLRAIGNIITNMDDNVDLVLKQNVVPVFCDMFKNFEGDVAIKKLRKEICWIISNIACGTENQINFIMNEEVLEILYSTITLQNYIKLEACFALTNMLKFINTNYKHFEMILSPKFFKFLLDCLESFDTYKEIRIQILRSVKKIIICTRDWKIKKGTSMFFQKQNYYTDLMESIETLQYEEDDTEVREVAETVYAEYEKDAPELQNEFR</sequence>
<dbReference type="SMART" id="SM00185">
    <property type="entry name" value="ARM"/>
    <property type="match status" value="6"/>
</dbReference>
<protein>
    <recommendedName>
        <fullName evidence="5">Importin subunit alpha</fullName>
    </recommendedName>
</protein>
<comment type="caution">
    <text evidence="8">The sequence shown here is derived from an EMBL/GenBank/DDBJ whole genome shotgun (WGS) entry which is preliminary data.</text>
</comment>
<keyword evidence="9" id="KW-1185">Reference proteome</keyword>
<dbReference type="GO" id="GO:0006606">
    <property type="term" value="P:protein import into nucleus"/>
    <property type="evidence" value="ECO:0007669"/>
    <property type="project" value="InterPro"/>
</dbReference>
<dbReference type="EMBL" id="LGUB01000084">
    <property type="protein sequence ID" value="KRH94381.1"/>
    <property type="molecule type" value="Genomic_DNA"/>
</dbReference>
<proteinExistence type="inferred from homology"/>
<keyword evidence="4 5" id="KW-0653">Protein transport</keyword>
<dbReference type="InterPro" id="IPR024931">
    <property type="entry name" value="Importin_alpha"/>
</dbReference>
<dbReference type="Gene3D" id="1.25.10.10">
    <property type="entry name" value="Leucine-rich Repeat Variant"/>
    <property type="match status" value="1"/>
</dbReference>
<dbReference type="PROSITE" id="PS50176">
    <property type="entry name" value="ARM_REPEAT"/>
    <property type="match status" value="2"/>
</dbReference>
<dbReference type="SUPFAM" id="SSF48371">
    <property type="entry name" value="ARM repeat"/>
    <property type="match status" value="1"/>
</dbReference>
<dbReference type="Pfam" id="PF00514">
    <property type="entry name" value="Arm"/>
    <property type="match status" value="1"/>
</dbReference>
<evidence type="ECO:0000313" key="8">
    <source>
        <dbReference type="EMBL" id="KRH94381.1"/>
    </source>
</evidence>
<evidence type="ECO:0000256" key="5">
    <source>
        <dbReference type="PIRNR" id="PIRNR005673"/>
    </source>
</evidence>
<evidence type="ECO:0000256" key="2">
    <source>
        <dbReference type="ARBA" id="ARBA00022448"/>
    </source>
</evidence>
<dbReference type="PIRSF" id="PIRSF005673">
    <property type="entry name" value="Importin_alpha"/>
    <property type="match status" value="1"/>
</dbReference>
<gene>
    <name evidence="8" type="ORF">M153_279000348</name>
</gene>
<dbReference type="OrthoDB" id="29145at2759"/>
<accession>A0A0R0LYK3</accession>
<keyword evidence="3" id="KW-0677">Repeat</keyword>
<feature type="repeat" description="ARM" evidence="6">
    <location>
        <begin position="139"/>
        <end position="171"/>
    </location>
</feature>
<evidence type="ECO:0000256" key="6">
    <source>
        <dbReference type="PROSITE-ProRule" id="PRU00259"/>
    </source>
</evidence>
<dbReference type="PANTHER" id="PTHR23316">
    <property type="entry name" value="IMPORTIN ALPHA"/>
    <property type="match status" value="1"/>
</dbReference>
<evidence type="ECO:0000256" key="4">
    <source>
        <dbReference type="ARBA" id="ARBA00022927"/>
    </source>
</evidence>
<evidence type="ECO:0000256" key="1">
    <source>
        <dbReference type="ARBA" id="ARBA00010394"/>
    </source>
</evidence>
<comment type="similarity">
    <text evidence="1 5">Belongs to the importin alpha family.</text>
</comment>
<dbReference type="InterPro" id="IPR016024">
    <property type="entry name" value="ARM-type_fold"/>
</dbReference>
<feature type="region of interest" description="Disordered" evidence="7">
    <location>
        <begin position="1"/>
        <end position="20"/>
    </location>
</feature>
<evidence type="ECO:0000256" key="7">
    <source>
        <dbReference type="SAM" id="MobiDB-lite"/>
    </source>
</evidence>
<name>A0A0R0LYK3_9MICR</name>
<dbReference type="AlphaFoldDB" id="A0A0R0LYK3"/>
<evidence type="ECO:0000256" key="3">
    <source>
        <dbReference type="ARBA" id="ARBA00022737"/>
    </source>
</evidence>
<dbReference type="InterPro" id="IPR011989">
    <property type="entry name" value="ARM-like"/>
</dbReference>
<dbReference type="GO" id="GO:0005737">
    <property type="term" value="C:cytoplasm"/>
    <property type="evidence" value="ECO:0007669"/>
    <property type="project" value="InterPro"/>
</dbReference>